<dbReference type="InterPro" id="IPR043128">
    <property type="entry name" value="Rev_trsase/Diguanyl_cyclase"/>
</dbReference>
<feature type="domain" description="Reverse transcriptase" evidence="10">
    <location>
        <begin position="1993"/>
        <end position="2172"/>
    </location>
</feature>
<keyword evidence="3" id="KW-0548">Nucleotidyltransferase</keyword>
<dbReference type="SUPFAM" id="SSF50630">
    <property type="entry name" value="Acid proteases"/>
    <property type="match status" value="1"/>
</dbReference>
<evidence type="ECO:0000256" key="1">
    <source>
        <dbReference type="ARBA" id="ARBA00012493"/>
    </source>
</evidence>
<dbReference type="CDD" id="cd09274">
    <property type="entry name" value="RNase_HI_RT_Ty3"/>
    <property type="match status" value="1"/>
</dbReference>
<keyword evidence="13" id="KW-1185">Reference proteome</keyword>
<dbReference type="InterPro" id="IPR021109">
    <property type="entry name" value="Peptidase_aspartic_dom_sf"/>
</dbReference>
<evidence type="ECO:0000259" key="11">
    <source>
        <dbReference type="PROSITE" id="PS50994"/>
    </source>
</evidence>
<keyword evidence="2" id="KW-0808">Transferase</keyword>
<keyword evidence="8" id="KW-0175">Coiled coil</keyword>
<keyword evidence="6" id="KW-0378">Hydrolase</keyword>
<feature type="region of interest" description="Disordered" evidence="9">
    <location>
        <begin position="1"/>
        <end position="63"/>
    </location>
</feature>
<dbReference type="GO" id="GO:0015074">
    <property type="term" value="P:DNA integration"/>
    <property type="evidence" value="ECO:0007669"/>
    <property type="project" value="InterPro"/>
</dbReference>
<protein>
    <recommendedName>
        <fullName evidence="1">RNA-directed DNA polymerase</fullName>
        <ecNumber evidence="1">2.7.7.49</ecNumber>
    </recommendedName>
</protein>
<feature type="compositionally biased region" description="Basic and acidic residues" evidence="9">
    <location>
        <begin position="598"/>
        <end position="624"/>
    </location>
</feature>
<feature type="compositionally biased region" description="Basic and acidic residues" evidence="9">
    <location>
        <begin position="269"/>
        <end position="282"/>
    </location>
</feature>
<dbReference type="InterPro" id="IPR001584">
    <property type="entry name" value="Integrase_cat-core"/>
</dbReference>
<evidence type="ECO:0000256" key="3">
    <source>
        <dbReference type="ARBA" id="ARBA00022695"/>
    </source>
</evidence>
<feature type="compositionally biased region" description="Basic and acidic residues" evidence="9">
    <location>
        <begin position="1708"/>
        <end position="1721"/>
    </location>
</feature>
<dbReference type="Pfam" id="PF00078">
    <property type="entry name" value="RVT_1"/>
    <property type="match status" value="1"/>
</dbReference>
<feature type="compositionally biased region" description="Basic and acidic residues" evidence="9">
    <location>
        <begin position="564"/>
        <end position="578"/>
    </location>
</feature>
<keyword evidence="5" id="KW-0255">Endonuclease</keyword>
<feature type="compositionally biased region" description="Basic and acidic residues" evidence="9">
    <location>
        <begin position="1683"/>
        <end position="1698"/>
    </location>
</feature>
<keyword evidence="4" id="KW-0540">Nuclease</keyword>
<dbReference type="PaxDb" id="67767-A0A0J7KP21"/>
<evidence type="ECO:0000256" key="7">
    <source>
        <dbReference type="ARBA" id="ARBA00022918"/>
    </source>
</evidence>
<accession>A0A0J7KP21</accession>
<feature type="non-terminal residue" evidence="12">
    <location>
        <position position="2782"/>
    </location>
</feature>
<feature type="region of interest" description="Disordered" evidence="9">
    <location>
        <begin position="512"/>
        <end position="639"/>
    </location>
</feature>
<dbReference type="PROSITE" id="PS50994">
    <property type="entry name" value="INTEGRASE"/>
    <property type="match status" value="1"/>
</dbReference>
<dbReference type="GO" id="GO:0016787">
    <property type="term" value="F:hydrolase activity"/>
    <property type="evidence" value="ECO:0007669"/>
    <property type="project" value="UniProtKB-KW"/>
</dbReference>
<dbReference type="GO" id="GO:0004519">
    <property type="term" value="F:endonuclease activity"/>
    <property type="evidence" value="ECO:0007669"/>
    <property type="project" value="UniProtKB-KW"/>
</dbReference>
<feature type="compositionally biased region" description="Basic and acidic residues" evidence="9">
    <location>
        <begin position="812"/>
        <end position="825"/>
    </location>
</feature>
<comment type="caution">
    <text evidence="12">The sequence shown here is derived from an EMBL/GenBank/DDBJ whole genome shotgun (WGS) entry which is preliminary data.</text>
</comment>
<dbReference type="Gene3D" id="1.10.340.70">
    <property type="match status" value="1"/>
</dbReference>
<name>A0A0J7KP21_LASNI</name>
<dbReference type="EMBL" id="LBMM01004778">
    <property type="protein sequence ID" value="KMQ92093.1"/>
    <property type="molecule type" value="Genomic_DNA"/>
</dbReference>
<dbReference type="Gene3D" id="2.40.70.10">
    <property type="entry name" value="Acid Proteases"/>
    <property type="match status" value="1"/>
</dbReference>
<dbReference type="Proteomes" id="UP000036403">
    <property type="component" value="Unassembled WGS sequence"/>
</dbReference>
<evidence type="ECO:0000256" key="9">
    <source>
        <dbReference type="SAM" id="MobiDB-lite"/>
    </source>
</evidence>
<dbReference type="SUPFAM" id="SSF56672">
    <property type="entry name" value="DNA/RNA polymerases"/>
    <property type="match status" value="1"/>
</dbReference>
<evidence type="ECO:0000256" key="6">
    <source>
        <dbReference type="ARBA" id="ARBA00022801"/>
    </source>
</evidence>
<evidence type="ECO:0000313" key="13">
    <source>
        <dbReference type="Proteomes" id="UP000036403"/>
    </source>
</evidence>
<proteinExistence type="predicted"/>
<feature type="region of interest" description="Disordered" evidence="9">
    <location>
        <begin position="79"/>
        <end position="101"/>
    </location>
</feature>
<sequence length="2782" mass="319157">MVNKSTSKAKNVTKNDGKIKNLREGSAREEPRRSQKPSREVTTREESSKSRGNPTMKEDLKIKKKLTYRSEESATLTWGKPIRSSTPINLSTSGEEESDEILKKKRSRISEKGMRHVKRLTDMISGKKRLTFIIGRVEQIETRIIMDTRGEFNVITSATIQEIERKTRKLTRVKNSENIPAYLKREKQITFKTVVVETNLFEKTIEVEAMILDGKEKCLVLGRKSRKKLGRKLRETPEEKGYELSRWSEHLSNETLQRLLEEEANQQKSAEDSGDKTGSKVQKKELTKLSDLVICEDTICCERGFSRGRMSTGSEDIETGQQLEIQDGGLKSQQATVRNAAKGQVNENDSKMWSKEDIEALDREEDDLICRILRKMRMEAIKTRREERKNMLVRLLGEETEEMKSLTCEEIDNLAREENKRTKKISINLFKTLAAENMQRTFYDKSILNDENGVPQHEVTSIVAIRSLKDRDAEAKPIYVSLSFRNSQMLRNVGYIADDIAINQNEEIPLEEKTTETCEKETQEDVKEVKEKDGNNNNKDKKDKEKVKPKIIADIKIKSPIIKRSKEESSKKKDEARQHQKTVVSKKLEKSDEEEVSLEQRIKLKSKQPEKTTTKRKRSSDSSDHSTTSVKEPRRSLQSRHVSLAGAMKPEVPPSQPEVVTSIEGPEVEELADPDQVKDGSADVTGKSEVGVTEIQLTGGAEELIASTSRSSSRCTVRTDRPVRYRSREKQITFKTVVVETNLFEKTIEVEAMILDGKEKCLVLGRKSRKKLGRKLRETPEEKGYELSRWSEHLSNETLQRLLEEEANQQKSAEDSGDKTGSKVQKKELTKLSDLVICEDTICCERGFSRGRMSTGSEDIETGQQLEIQDGGLKSQQATVRNAAKGQVNENDSKMWSKEDIEALDREEDDLICRILRKMRMEAIKTRREERKNMLVRLLGEETEEMKSLTCEEIDNLAREENKRTKKISINLFKTLAAENMQRTFYDKSILNDENGVPQHEVTSIVAIRSLKDRDAEAKPIYVSLSFRNSQMLRNVGYIADDIAINQNEEIPLEEKTTETCEKETQEDVKEVKEKDGNNNNKDKKDKEKVKPKIIADIKIKSPIIKRSKEESSKKKDEARQHQKTVVSKKLEKSDEEEVSLEQRIKLKSKQPEKTTTKRKRSSDSSDHSTTSVKEPRRSLQSRHVSLAGAMKPEVPPSQPEVVTSIEGPEVEELADPDQVKDGSADVTGKSEVGVTEIQLTGGAEELIASTSRSSSRCTVRTDRPVRYRSVSKEVGTGPEGEILLRNVLEAIVGDVIRQARACPAAILVLIVRDKGGGGVGITATHPSYTLPVERENRLATVIYQKKISAEEEYGKLSADNEYLREQNARLLERIEALENKRPDYSEVTVGRQEGLTNVLTELCRRMQRLESREIRNLRGDDRGERTSVCEIESRRNEDTARPTVTLSDGATTNAKLPKGGWLKNPFDDLRFTGRTDPQNPIKFLRRFEKIARYEEVGIKDQLYYFGKCLKGTAANWFDVRDPENICDAKEAFVEYFWGEEQQNRFREEIYNGKYNYDANSTMSEYALNLAKQTKFLTPPMSDSETIRCVKRHFGARVAREIRPSTVKTIEGFVTLLDEIDYEQKREKKARVREDETGSRYGYAKKNTSGGNKYPVKNTNLRERGDTGAERSTTSNPRYDSNNSKREKTDNAKRDNRENVLNNATENDTSKNYEGDADGKKFASNNRNTIKKLNKNELYGKKEYSTPKKVAALESIPETSESDENDEGEKRVAIMRTTEILEDVDEITSEDQNRSLRKAKPYVAVKINDLTVRTLIDTGAQISAMTKSLYDKIANKGVIMRIIPIKKFTLIGAFSDRGQPIANRIQLSFVMHDREFTHELYVVRNLAYEMILGHDFLSDHTATLKCGLSQFVMDFPEIDTNKVEVNAIEIQDARRQIRVILENNAELFNDEIGCVTHYRHKIEINCDRPFKGKTYPIPEIHREQVKRHLLELEDIGIIERAVTQYVNPLVVVVKKTGEIRLCLDAREINKRMSNDHDQPPTIDEVFRRIGDKRYYSTLDVAKAFWQVPLTEESKRFTGFKFDNQSYVFRRLPFGLKTAGASFTRAMHKALGDECDPFTIVYLDDILIASSTLEEHLFHVNYILEKLARVGFRLNKQKCEFLKTEIRFLGHTFDKIKAEMNDDTKAAIGNFEKPKNKKAIQAFLGLVNWDRRFINNLARLTKPLENLLKKSVKFEWSDELQESFEQIKRAFDEAPSLFIIRPGLKFGMFVDASKYGLGAQLYQYDEKEPNEKFTVAYASRSLKGAELNYTVTEIECLAIVWALRKWHTTLLGRHIKIHTDHKALKFLNSCADDSNRIARWMAFLSEFELEICHIPGKENAIADTLSRNNVKNGYVKKEDKVKRIAALKRPNDETETTQWVEFIANAQNADEQLQREVVETPEEFPSREGLTRILLRKGERIVVPEAIKWELVRRVHDYLLHFGTDKVTDYVNNYFMINNVERVVRDVVASCDTCQSTKYYTRATRGVEYYDLPIKPGQTVSVDLFGPLPQTPRGNKYILVAMDQFSKLTKLYPLKNQKLESILDCLQLGYFSEIGIPDEILTDNGGQFITDRWQEFAANIGFSIRKTSPYNPQSNPVERVMRELGRIIRAYAHDRQTRWDTIIARTECTINSTTHRSTGYRPIDLHEDMEETLQIDPRLRPIEEVEVDQNSVQSTEERIEAAKGTLERRANQRKVQTDKHGEAREYQPGDHVWVKLHRRSDANRRLTRKIHLVYDGPYIVQRE</sequence>
<feature type="compositionally biased region" description="Polar residues" evidence="9">
    <location>
        <begin position="1"/>
        <end position="12"/>
    </location>
</feature>
<feature type="region of interest" description="Disordered" evidence="9">
    <location>
        <begin position="1625"/>
        <end position="1723"/>
    </location>
</feature>
<dbReference type="Pfam" id="PF17921">
    <property type="entry name" value="Integrase_H2C2"/>
    <property type="match status" value="1"/>
</dbReference>
<dbReference type="PANTHER" id="PTHR37984:SF5">
    <property type="entry name" value="PROTEIN NYNRIN-LIKE"/>
    <property type="match status" value="1"/>
</dbReference>
<dbReference type="Pfam" id="PF00665">
    <property type="entry name" value="rve"/>
    <property type="match status" value="1"/>
</dbReference>
<dbReference type="Gene3D" id="3.30.420.10">
    <property type="entry name" value="Ribonuclease H-like superfamily/Ribonuclease H"/>
    <property type="match status" value="1"/>
</dbReference>
<dbReference type="InterPro" id="IPR036397">
    <property type="entry name" value="RNaseH_sf"/>
</dbReference>
<feature type="compositionally biased region" description="Basic and acidic residues" evidence="9">
    <location>
        <begin position="1141"/>
        <end position="1167"/>
    </location>
</feature>
<organism evidence="12 13">
    <name type="scientific">Lasius niger</name>
    <name type="common">Black garden ant</name>
    <dbReference type="NCBI Taxonomy" id="67767"/>
    <lineage>
        <taxon>Eukaryota</taxon>
        <taxon>Metazoa</taxon>
        <taxon>Ecdysozoa</taxon>
        <taxon>Arthropoda</taxon>
        <taxon>Hexapoda</taxon>
        <taxon>Insecta</taxon>
        <taxon>Pterygota</taxon>
        <taxon>Neoptera</taxon>
        <taxon>Endopterygota</taxon>
        <taxon>Hymenoptera</taxon>
        <taxon>Apocrita</taxon>
        <taxon>Aculeata</taxon>
        <taxon>Formicoidea</taxon>
        <taxon>Formicidae</taxon>
        <taxon>Formicinae</taxon>
        <taxon>Lasius</taxon>
        <taxon>Lasius</taxon>
    </lineage>
</organism>
<feature type="compositionally biased region" description="Polar residues" evidence="9">
    <location>
        <begin position="1670"/>
        <end position="1682"/>
    </location>
</feature>
<evidence type="ECO:0000259" key="10">
    <source>
        <dbReference type="PROSITE" id="PS50878"/>
    </source>
</evidence>
<evidence type="ECO:0000256" key="2">
    <source>
        <dbReference type="ARBA" id="ARBA00022679"/>
    </source>
</evidence>
<reference evidence="12 13" key="1">
    <citation type="submission" date="2015-04" db="EMBL/GenBank/DDBJ databases">
        <title>Lasius niger genome sequencing.</title>
        <authorList>
            <person name="Konorov E.A."/>
            <person name="Nikitin M.A."/>
            <person name="Kirill M.V."/>
            <person name="Chang P."/>
        </authorList>
    </citation>
    <scope>NUCLEOTIDE SEQUENCE [LARGE SCALE GENOMIC DNA]</scope>
    <source>
        <tissue evidence="12">Whole</tissue>
    </source>
</reference>
<dbReference type="Gene3D" id="3.30.70.270">
    <property type="match status" value="2"/>
</dbReference>
<dbReference type="InterPro" id="IPR050951">
    <property type="entry name" value="Retrovirus_Pol_polyprotein"/>
</dbReference>
<dbReference type="SUPFAM" id="SSF53098">
    <property type="entry name" value="Ribonuclease H-like"/>
    <property type="match status" value="1"/>
</dbReference>
<feature type="compositionally biased region" description="Basic and acidic residues" evidence="9">
    <location>
        <begin position="1055"/>
        <end position="1100"/>
    </location>
</feature>
<feature type="compositionally biased region" description="Basic and acidic residues" evidence="9">
    <location>
        <begin position="512"/>
        <end position="557"/>
    </location>
</feature>
<evidence type="ECO:0000256" key="8">
    <source>
        <dbReference type="SAM" id="Coils"/>
    </source>
</evidence>
<dbReference type="PANTHER" id="PTHR37984">
    <property type="entry name" value="PROTEIN CBG26694"/>
    <property type="match status" value="1"/>
</dbReference>
<dbReference type="OrthoDB" id="7692176at2759"/>
<dbReference type="CDD" id="cd01647">
    <property type="entry name" value="RT_LTR"/>
    <property type="match status" value="1"/>
</dbReference>
<dbReference type="GO" id="GO:0003676">
    <property type="term" value="F:nucleic acid binding"/>
    <property type="evidence" value="ECO:0007669"/>
    <property type="project" value="InterPro"/>
</dbReference>
<gene>
    <name evidence="12" type="ORF">RF55_7970</name>
</gene>
<feature type="compositionally biased region" description="Basic and acidic residues" evidence="9">
    <location>
        <begin position="13"/>
        <end position="49"/>
    </location>
</feature>
<dbReference type="InterPro" id="IPR041588">
    <property type="entry name" value="Integrase_H2C2"/>
</dbReference>
<feature type="coiled-coil region" evidence="8">
    <location>
        <begin position="1361"/>
        <end position="1413"/>
    </location>
</feature>
<feature type="region of interest" description="Disordered" evidence="9">
    <location>
        <begin position="805"/>
        <end position="825"/>
    </location>
</feature>
<dbReference type="STRING" id="67767.A0A0J7KP21"/>
<dbReference type="InterPro" id="IPR043502">
    <property type="entry name" value="DNA/RNA_pol_sf"/>
</dbReference>
<evidence type="ECO:0000313" key="12">
    <source>
        <dbReference type="EMBL" id="KMQ92093.1"/>
    </source>
</evidence>
<feature type="region of interest" description="Disordered" evidence="9">
    <location>
        <begin position="2724"/>
        <end position="2745"/>
    </location>
</feature>
<feature type="region of interest" description="Disordered" evidence="9">
    <location>
        <begin position="1055"/>
        <end position="1182"/>
    </location>
</feature>
<dbReference type="GO" id="GO:0042575">
    <property type="term" value="C:DNA polymerase complex"/>
    <property type="evidence" value="ECO:0007669"/>
    <property type="project" value="UniProtKB-ARBA"/>
</dbReference>
<dbReference type="CDD" id="cd00303">
    <property type="entry name" value="retropepsin_like"/>
    <property type="match status" value="1"/>
</dbReference>
<feature type="compositionally biased region" description="Basic and acidic residues" evidence="9">
    <location>
        <begin position="1107"/>
        <end position="1121"/>
    </location>
</feature>
<feature type="domain" description="Integrase catalytic" evidence="11">
    <location>
        <begin position="2531"/>
        <end position="2689"/>
    </location>
</feature>
<dbReference type="GO" id="GO:0003964">
    <property type="term" value="F:RNA-directed DNA polymerase activity"/>
    <property type="evidence" value="ECO:0007669"/>
    <property type="project" value="UniProtKB-KW"/>
</dbReference>
<keyword evidence="7" id="KW-0695">RNA-directed DNA polymerase</keyword>
<dbReference type="EC" id="2.7.7.49" evidence="1"/>
<feature type="compositionally biased region" description="Basic and acidic residues" evidence="9">
    <location>
        <begin position="1660"/>
        <end position="1669"/>
    </location>
</feature>
<dbReference type="InterPro" id="IPR041373">
    <property type="entry name" value="RT_RNaseH"/>
</dbReference>
<feature type="compositionally biased region" description="Basic and acidic residues" evidence="9">
    <location>
        <begin position="1625"/>
        <end position="1638"/>
    </location>
</feature>
<feature type="compositionally biased region" description="Polar residues" evidence="9">
    <location>
        <begin position="83"/>
        <end position="93"/>
    </location>
</feature>
<dbReference type="Gene3D" id="3.10.10.10">
    <property type="entry name" value="HIV Type 1 Reverse Transcriptase, subunit A, domain 1"/>
    <property type="match status" value="1"/>
</dbReference>
<evidence type="ECO:0000256" key="4">
    <source>
        <dbReference type="ARBA" id="ARBA00022722"/>
    </source>
</evidence>
<dbReference type="InterPro" id="IPR012337">
    <property type="entry name" value="RNaseH-like_sf"/>
</dbReference>
<dbReference type="FunFam" id="3.30.70.270:FF:000020">
    <property type="entry name" value="Transposon Tf2-6 polyprotein-like Protein"/>
    <property type="match status" value="1"/>
</dbReference>
<dbReference type="InterPro" id="IPR000477">
    <property type="entry name" value="RT_dom"/>
</dbReference>
<feature type="region of interest" description="Disordered" evidence="9">
    <location>
        <begin position="262"/>
        <end position="282"/>
    </location>
</feature>
<dbReference type="PROSITE" id="PS50878">
    <property type="entry name" value="RT_POL"/>
    <property type="match status" value="1"/>
</dbReference>
<dbReference type="Pfam" id="PF17917">
    <property type="entry name" value="RT_RNaseH"/>
    <property type="match status" value="1"/>
</dbReference>
<dbReference type="FunFam" id="3.10.20.370:FF:000001">
    <property type="entry name" value="Retrovirus-related Pol polyprotein from transposon 17.6-like protein"/>
    <property type="match status" value="1"/>
</dbReference>
<evidence type="ECO:0000256" key="5">
    <source>
        <dbReference type="ARBA" id="ARBA00022759"/>
    </source>
</evidence>